<evidence type="ECO:0000256" key="6">
    <source>
        <dbReference type="ARBA" id="ARBA00022968"/>
    </source>
</evidence>
<comment type="subcellular location">
    <subcellularLocation>
        <location evidence="10">Cell membrane</location>
        <topology evidence="10">Single-pass type II membrane protein</topology>
    </subcellularLocation>
    <subcellularLocation>
        <location evidence="1">Membrane</location>
    </subcellularLocation>
</comment>
<protein>
    <recommendedName>
        <fullName evidence="10">Cytochrome c-type biogenesis protein CcmE</fullName>
    </recommendedName>
    <alternativeName>
        <fullName evidence="10">Cytochrome c maturation protein E</fullName>
    </alternativeName>
    <alternativeName>
        <fullName evidence="10">Heme chaperone CcmE</fullName>
    </alternativeName>
</protein>
<dbReference type="GO" id="GO:0020037">
    <property type="term" value="F:heme binding"/>
    <property type="evidence" value="ECO:0007669"/>
    <property type="project" value="InterPro"/>
</dbReference>
<keyword evidence="3 10" id="KW-0812">Transmembrane</keyword>
<keyword evidence="9 10" id="KW-0472">Membrane</keyword>
<dbReference type="PANTHER" id="PTHR34128">
    <property type="entry name" value="CYTOCHROME C-TYPE BIOGENESIS PROTEIN CCME HOMOLOG, MITOCHONDRIAL"/>
    <property type="match status" value="1"/>
</dbReference>
<evidence type="ECO:0000256" key="3">
    <source>
        <dbReference type="ARBA" id="ARBA00022692"/>
    </source>
</evidence>
<organism evidence="13 14">
    <name type="scientific">Oceaniovalibus guishaninsula JLT2003</name>
    <dbReference type="NCBI Taxonomy" id="1231392"/>
    <lineage>
        <taxon>Bacteria</taxon>
        <taxon>Pseudomonadati</taxon>
        <taxon>Pseudomonadota</taxon>
        <taxon>Alphaproteobacteria</taxon>
        <taxon>Rhodobacterales</taxon>
        <taxon>Roseobacteraceae</taxon>
        <taxon>Oceaniovalibus</taxon>
    </lineage>
</organism>
<dbReference type="InterPro" id="IPR004329">
    <property type="entry name" value="CcmE"/>
</dbReference>
<dbReference type="GO" id="GO:0005886">
    <property type="term" value="C:plasma membrane"/>
    <property type="evidence" value="ECO:0007669"/>
    <property type="project" value="UniProtKB-SubCell"/>
</dbReference>
<feature type="topological domain" description="Extracellular" evidence="10">
    <location>
        <begin position="35"/>
        <end position="156"/>
    </location>
</feature>
<dbReference type="GO" id="GO:0017004">
    <property type="term" value="P:cytochrome complex assembly"/>
    <property type="evidence" value="ECO:0007669"/>
    <property type="project" value="UniProtKB-KW"/>
</dbReference>
<keyword evidence="6 10" id="KW-0735">Signal-anchor</keyword>
<comment type="similarity">
    <text evidence="10">Belongs to the CcmE/CycJ family.</text>
</comment>
<dbReference type="HAMAP" id="MF_01959">
    <property type="entry name" value="CcmE"/>
    <property type="match status" value="1"/>
</dbReference>
<dbReference type="GO" id="GO:0017003">
    <property type="term" value="P:protein-heme linkage"/>
    <property type="evidence" value="ECO:0007669"/>
    <property type="project" value="UniProtKB-UniRule"/>
</dbReference>
<dbReference type="Pfam" id="PF03100">
    <property type="entry name" value="CcmE"/>
    <property type="match status" value="1"/>
</dbReference>
<dbReference type="Gene3D" id="2.40.50.140">
    <property type="entry name" value="Nucleic acid-binding proteins"/>
    <property type="match status" value="1"/>
</dbReference>
<reference evidence="13 14" key="1">
    <citation type="journal article" date="2012" name="J. Bacteriol.">
        <title>Draft Genome Sequence of Oceaniovalibus guishaninsula JLT2003T.</title>
        <authorList>
            <person name="Tang K."/>
            <person name="Liu K."/>
            <person name="Jiao N."/>
        </authorList>
    </citation>
    <scope>NUCLEOTIDE SEQUENCE [LARGE SCALE GENOMIC DNA]</scope>
    <source>
        <strain evidence="13 14">JLT2003</strain>
    </source>
</reference>
<dbReference type="STRING" id="1231392.OCGS_2423"/>
<keyword evidence="2 10" id="KW-0349">Heme</keyword>
<name>K2GLW4_9RHOB</name>
<evidence type="ECO:0000256" key="11">
    <source>
        <dbReference type="PIRSR" id="PIRSR604329-50"/>
    </source>
</evidence>
<dbReference type="SUPFAM" id="SSF82093">
    <property type="entry name" value="Heme chaperone CcmE"/>
    <property type="match status" value="1"/>
</dbReference>
<evidence type="ECO:0000256" key="7">
    <source>
        <dbReference type="ARBA" id="ARBA00022989"/>
    </source>
</evidence>
<dbReference type="NCBIfam" id="NF009731">
    <property type="entry name" value="PRK13254.1-5"/>
    <property type="match status" value="1"/>
</dbReference>
<dbReference type="InterPro" id="IPR012340">
    <property type="entry name" value="NA-bd_OB-fold"/>
</dbReference>
<proteinExistence type="inferred from homology"/>
<dbReference type="Proteomes" id="UP000006765">
    <property type="component" value="Unassembled WGS sequence"/>
</dbReference>
<evidence type="ECO:0000256" key="12">
    <source>
        <dbReference type="SAM" id="Phobius"/>
    </source>
</evidence>
<dbReference type="GO" id="GO:0046872">
    <property type="term" value="F:metal ion binding"/>
    <property type="evidence" value="ECO:0007669"/>
    <property type="project" value="UniProtKB-KW"/>
</dbReference>
<evidence type="ECO:0000256" key="1">
    <source>
        <dbReference type="ARBA" id="ARBA00004370"/>
    </source>
</evidence>
<keyword evidence="14" id="KW-1185">Reference proteome</keyword>
<dbReference type="NCBIfam" id="NF009727">
    <property type="entry name" value="PRK13254.1-1"/>
    <property type="match status" value="1"/>
</dbReference>
<keyword evidence="5 10" id="KW-0201">Cytochrome c-type biogenesis</keyword>
<dbReference type="PANTHER" id="PTHR34128:SF2">
    <property type="entry name" value="CYTOCHROME C-TYPE BIOGENESIS PROTEIN CCME HOMOLOG, MITOCHONDRIAL"/>
    <property type="match status" value="1"/>
</dbReference>
<dbReference type="EMBL" id="AMGO01000052">
    <property type="protein sequence ID" value="EKE43691.1"/>
    <property type="molecule type" value="Genomic_DNA"/>
</dbReference>
<comment type="function">
    <text evidence="10">Heme chaperone required for the biogenesis of c-type cytochromes. Transiently binds heme delivered by CcmC and transfers the heme to apo-cytochromes in a process facilitated by CcmF and CcmH.</text>
</comment>
<evidence type="ECO:0000313" key="13">
    <source>
        <dbReference type="EMBL" id="EKE43691.1"/>
    </source>
</evidence>
<feature type="topological domain" description="Cytoplasmic" evidence="10">
    <location>
        <begin position="1"/>
        <end position="13"/>
    </location>
</feature>
<evidence type="ECO:0000256" key="5">
    <source>
        <dbReference type="ARBA" id="ARBA00022748"/>
    </source>
</evidence>
<evidence type="ECO:0000313" key="14">
    <source>
        <dbReference type="Proteomes" id="UP000006765"/>
    </source>
</evidence>
<dbReference type="PATRIC" id="fig|1231392.3.peg.2437"/>
<keyword evidence="7 10" id="KW-1133">Transmembrane helix</keyword>
<feature type="binding site" description="axial binding residue" evidence="10 11">
    <location>
        <position position="131"/>
    </location>
    <ligand>
        <name>heme</name>
        <dbReference type="ChEBI" id="CHEBI:30413"/>
    </ligand>
    <ligandPart>
        <name>Fe</name>
        <dbReference type="ChEBI" id="CHEBI:18248"/>
    </ligandPart>
</feature>
<sequence length="156" mass="16457">MAAGMKGLKKRRRVQVIVVMAVALAVSTTLVGIAMKDGINFFRSPAQVAEAPPSPAETFRIGGLVEEGTLARGQGETIRFNVTDGAASIPVTYTGVLPDLFGEGEGMVGTGRYIDGTFEATEILAKHDETYMPAEVIDALKEQGVYQPPDAALATN</sequence>
<dbReference type="InterPro" id="IPR036127">
    <property type="entry name" value="CcmE-like_sf"/>
</dbReference>
<feature type="binding site" description="covalent" evidence="10 11">
    <location>
        <position position="127"/>
    </location>
    <ligand>
        <name>heme</name>
        <dbReference type="ChEBI" id="CHEBI:30413"/>
    </ligand>
</feature>
<keyword evidence="8 10" id="KW-0408">Iron</keyword>
<keyword evidence="10" id="KW-1003">Cell membrane</keyword>
<evidence type="ECO:0000256" key="4">
    <source>
        <dbReference type="ARBA" id="ARBA00022723"/>
    </source>
</evidence>
<dbReference type="eggNOG" id="COG2332">
    <property type="taxonomic scope" value="Bacteria"/>
</dbReference>
<evidence type="ECO:0000256" key="2">
    <source>
        <dbReference type="ARBA" id="ARBA00022617"/>
    </source>
</evidence>
<gene>
    <name evidence="10" type="primary">ccmE</name>
    <name evidence="10" type="synonym">cycJ</name>
    <name evidence="13" type="ORF">OCGS_2423</name>
</gene>
<evidence type="ECO:0000256" key="10">
    <source>
        <dbReference type="HAMAP-Rule" id="MF_01959"/>
    </source>
</evidence>
<feature type="transmembrane region" description="Helical" evidence="12">
    <location>
        <begin position="14"/>
        <end position="35"/>
    </location>
</feature>
<accession>K2GLW4</accession>
<comment type="caution">
    <text evidence="13">The sequence shown here is derived from an EMBL/GenBank/DDBJ whole genome shotgun (WGS) entry which is preliminary data.</text>
</comment>
<dbReference type="AlphaFoldDB" id="K2GLW4"/>
<keyword evidence="4 10" id="KW-0479">Metal-binding</keyword>
<evidence type="ECO:0000256" key="9">
    <source>
        <dbReference type="ARBA" id="ARBA00023136"/>
    </source>
</evidence>
<evidence type="ECO:0000256" key="8">
    <source>
        <dbReference type="ARBA" id="ARBA00023004"/>
    </source>
</evidence>